<dbReference type="Pfam" id="PF00849">
    <property type="entry name" value="PseudoU_synth_2"/>
    <property type="match status" value="1"/>
</dbReference>
<gene>
    <name evidence="4" type="ORF">PBS001_LOCUS7396</name>
</gene>
<protein>
    <recommendedName>
        <fullName evidence="3">RNA-binding S4 domain-containing protein</fullName>
    </recommendedName>
</protein>
<dbReference type="InterPro" id="IPR000748">
    <property type="entry name" value="PsdUridine_synth_RsuA/RluB/E/F"/>
</dbReference>
<dbReference type="NCBIfam" id="TIGR00093">
    <property type="entry name" value="pseudouridine synthase"/>
    <property type="match status" value="1"/>
</dbReference>
<keyword evidence="5" id="KW-1185">Reference proteome</keyword>
<sequence>MLRTISTIRARRLHGSVSLLQDSTILSNHLSSFQDNEAKPVVRLAKLMAQKSLCSRREAEAYIQAGDVLVNGKRVQAEWIKVPIDSDVCLDYRAQRHQNKKVTLVLNKPLGFVSSQPESNKTPAVRLLTFENECQVLSRVKPRQNVEPLSLHKMAVCGRLDVNSTGLLLFTQDGKMAKKLLDPKGGIEKEYLVRVDLDLDPVTDEILKKLKVLRTGVTSEEGITYRAKSVEILNANQLQVILTEGKNRHIRRMCEQVGLRVMALKRVRIGNVKLGSLPIGQWRYLQPTDKI</sequence>
<dbReference type="InterPro" id="IPR002942">
    <property type="entry name" value="S4_RNA-bd"/>
</dbReference>
<name>A0ABN8D7K0_9STRA</name>
<dbReference type="InterPro" id="IPR042092">
    <property type="entry name" value="PsdUridine_s_RsuA/RluB/E/F_cat"/>
</dbReference>
<reference evidence="4 5" key="1">
    <citation type="submission" date="2021-11" db="EMBL/GenBank/DDBJ databases">
        <authorList>
            <person name="Islam A."/>
            <person name="Islam S."/>
            <person name="Flora M.S."/>
            <person name="Rahman M."/>
            <person name="Ziaur R.M."/>
            <person name="Epstein J.H."/>
            <person name="Hassan M."/>
            <person name="Klassen M."/>
            <person name="Woodard K."/>
            <person name="Webb A."/>
            <person name="Webby R.J."/>
            <person name="El Zowalaty M.E."/>
        </authorList>
    </citation>
    <scope>NUCLEOTIDE SEQUENCE [LARGE SCALE GENOMIC DNA]</scope>
    <source>
        <strain evidence="4">Pbs1</strain>
    </source>
</reference>
<dbReference type="InterPro" id="IPR050343">
    <property type="entry name" value="RsuA_PseudoU_synthase"/>
</dbReference>
<dbReference type="InterPro" id="IPR020103">
    <property type="entry name" value="PsdUridine_synth_cat_dom_sf"/>
</dbReference>
<evidence type="ECO:0000256" key="2">
    <source>
        <dbReference type="PROSITE-ProRule" id="PRU00182"/>
    </source>
</evidence>
<keyword evidence="1" id="KW-0413">Isomerase</keyword>
<comment type="caution">
    <text evidence="4">The sequence shown here is derived from an EMBL/GenBank/DDBJ whole genome shotgun (WGS) entry which is preliminary data.</text>
</comment>
<dbReference type="PROSITE" id="PS50889">
    <property type="entry name" value="S4"/>
    <property type="match status" value="1"/>
</dbReference>
<organism evidence="4 5">
    <name type="scientific">Peronospora belbahrii</name>
    <dbReference type="NCBI Taxonomy" id="622444"/>
    <lineage>
        <taxon>Eukaryota</taxon>
        <taxon>Sar</taxon>
        <taxon>Stramenopiles</taxon>
        <taxon>Oomycota</taxon>
        <taxon>Peronosporomycetes</taxon>
        <taxon>Peronosporales</taxon>
        <taxon>Peronosporaceae</taxon>
        <taxon>Peronospora</taxon>
    </lineage>
</organism>
<dbReference type="CDD" id="cd00165">
    <property type="entry name" value="S4"/>
    <property type="match status" value="1"/>
</dbReference>
<dbReference type="Proteomes" id="UP001158986">
    <property type="component" value="Unassembled WGS sequence"/>
</dbReference>
<accession>A0ABN8D7K0</accession>
<evidence type="ECO:0000313" key="4">
    <source>
        <dbReference type="EMBL" id="CAH0520934.1"/>
    </source>
</evidence>
<dbReference type="InterPro" id="IPR006145">
    <property type="entry name" value="PsdUridine_synth_RsuA/RluA"/>
</dbReference>
<dbReference type="Gene3D" id="3.10.290.10">
    <property type="entry name" value="RNA-binding S4 domain"/>
    <property type="match status" value="1"/>
</dbReference>
<keyword evidence="2" id="KW-0694">RNA-binding</keyword>
<dbReference type="EMBL" id="CAKLCB010000373">
    <property type="protein sequence ID" value="CAH0520934.1"/>
    <property type="molecule type" value="Genomic_DNA"/>
</dbReference>
<evidence type="ECO:0000256" key="1">
    <source>
        <dbReference type="ARBA" id="ARBA00023235"/>
    </source>
</evidence>
<dbReference type="PANTHER" id="PTHR47683:SF2">
    <property type="entry name" value="RNA-BINDING S4 DOMAIN-CONTAINING PROTEIN"/>
    <property type="match status" value="1"/>
</dbReference>
<dbReference type="SMART" id="SM00363">
    <property type="entry name" value="S4"/>
    <property type="match status" value="1"/>
</dbReference>
<feature type="domain" description="RNA-binding S4" evidence="3">
    <location>
        <begin position="42"/>
        <end position="99"/>
    </location>
</feature>
<evidence type="ECO:0000313" key="5">
    <source>
        <dbReference type="Proteomes" id="UP001158986"/>
    </source>
</evidence>
<evidence type="ECO:0000259" key="3">
    <source>
        <dbReference type="SMART" id="SM00363"/>
    </source>
</evidence>
<dbReference type="InterPro" id="IPR020094">
    <property type="entry name" value="TruA/RsuA/RluB/E/F_N"/>
</dbReference>
<dbReference type="SUPFAM" id="SSF55174">
    <property type="entry name" value="Alpha-L RNA-binding motif"/>
    <property type="match status" value="1"/>
</dbReference>
<dbReference type="Gene3D" id="3.30.70.580">
    <property type="entry name" value="Pseudouridine synthase I, catalytic domain, N-terminal subdomain"/>
    <property type="match status" value="1"/>
</dbReference>
<dbReference type="InterPro" id="IPR036986">
    <property type="entry name" value="S4_RNA-bd_sf"/>
</dbReference>
<dbReference type="Pfam" id="PF01479">
    <property type="entry name" value="S4"/>
    <property type="match status" value="1"/>
</dbReference>
<proteinExistence type="predicted"/>
<dbReference type="Gene3D" id="3.30.70.1560">
    <property type="entry name" value="Alpha-L RNA-binding motif"/>
    <property type="match status" value="1"/>
</dbReference>
<dbReference type="PANTHER" id="PTHR47683">
    <property type="entry name" value="PSEUDOURIDINE SYNTHASE FAMILY PROTEIN-RELATED"/>
    <property type="match status" value="1"/>
</dbReference>
<dbReference type="SUPFAM" id="SSF55120">
    <property type="entry name" value="Pseudouridine synthase"/>
    <property type="match status" value="1"/>
</dbReference>